<evidence type="ECO:0000313" key="3">
    <source>
        <dbReference type="Proteomes" id="UP000542674"/>
    </source>
</evidence>
<dbReference type="Pfam" id="PF19814">
    <property type="entry name" value="DUF6297"/>
    <property type="match status" value="1"/>
</dbReference>
<feature type="transmembrane region" description="Helical" evidence="1">
    <location>
        <begin position="372"/>
        <end position="394"/>
    </location>
</feature>
<protein>
    <recommendedName>
        <fullName evidence="4">ABC-2 type transport system permease protein</fullName>
    </recommendedName>
</protein>
<feature type="transmembrane region" description="Helical" evidence="1">
    <location>
        <begin position="414"/>
        <end position="435"/>
    </location>
</feature>
<proteinExistence type="predicted"/>
<feature type="transmembrane region" description="Helical" evidence="1">
    <location>
        <begin position="137"/>
        <end position="159"/>
    </location>
</feature>
<feature type="transmembrane region" description="Helical" evidence="1">
    <location>
        <begin position="62"/>
        <end position="85"/>
    </location>
</feature>
<dbReference type="Proteomes" id="UP000542674">
    <property type="component" value="Unassembled WGS sequence"/>
</dbReference>
<organism evidence="2 3">
    <name type="scientific">Saccharothrix violaceirubra</name>
    <dbReference type="NCBI Taxonomy" id="413306"/>
    <lineage>
        <taxon>Bacteria</taxon>
        <taxon>Bacillati</taxon>
        <taxon>Actinomycetota</taxon>
        <taxon>Actinomycetes</taxon>
        <taxon>Pseudonocardiales</taxon>
        <taxon>Pseudonocardiaceae</taxon>
        <taxon>Saccharothrix</taxon>
    </lineage>
</organism>
<dbReference type="RefSeq" id="WP_184669585.1">
    <property type="nucleotide sequence ID" value="NZ_BAABAI010000038.1"/>
</dbReference>
<reference evidence="2 3" key="1">
    <citation type="submission" date="2020-08" db="EMBL/GenBank/DDBJ databases">
        <title>Sequencing the genomes of 1000 actinobacteria strains.</title>
        <authorList>
            <person name="Klenk H.-P."/>
        </authorList>
    </citation>
    <scope>NUCLEOTIDE SEQUENCE [LARGE SCALE GENOMIC DNA]</scope>
    <source>
        <strain evidence="2 3">DSM 45084</strain>
    </source>
</reference>
<dbReference type="EMBL" id="JACHJS010000001">
    <property type="protein sequence ID" value="MBB4965881.1"/>
    <property type="molecule type" value="Genomic_DNA"/>
</dbReference>
<feature type="transmembrane region" description="Helical" evidence="1">
    <location>
        <begin position="105"/>
        <end position="130"/>
    </location>
</feature>
<dbReference type="AlphaFoldDB" id="A0A7W7WW96"/>
<feature type="transmembrane region" description="Helical" evidence="1">
    <location>
        <begin position="222"/>
        <end position="246"/>
    </location>
</feature>
<evidence type="ECO:0008006" key="4">
    <source>
        <dbReference type="Google" id="ProtNLM"/>
    </source>
</evidence>
<feature type="transmembrane region" description="Helical" evidence="1">
    <location>
        <begin position="312"/>
        <end position="333"/>
    </location>
</feature>
<comment type="caution">
    <text evidence="2">The sequence shown here is derived from an EMBL/GenBank/DDBJ whole genome shotgun (WGS) entry which is preliminary data.</text>
</comment>
<sequence>MTTSAALSRRLRRSRRRDPWRFRLSRAVDRITYTAMFTGIALGAVAELLAFTPAPDTLWNPIAVLVGVLAATAQIGVLLAFGPVVARGAARFWVLSTPVDRRGLLVPRFLAVLAVSATVGTVVFALPFVLMRVSGPWSVAGALGGVVAASVTVIVQPHVSRAPRRVVNGVAVTAWMSILALLLVRPTMSGIGGVTVPLVPVALAAVVSTGVAVWTLGRLNRIALAAGTELASALAVSVTFLDSALFTSLMTSRRTRALGRVRSARLHGRRFAVLLRADCRRVLRLRHVPLVWLGLIPVPYAIGLGYDARTQAVLHLLCAFLAAGQLSGGLRAVCGSGALRRSIGGTDRVIRTAHLVVPTVGTLVWCAATTPALPWTGTAVLSAFGAVLAVYRIATKPPLDYSAPLFDFGGYGAVPLTFILRLARGPALLLVFAYAQILLNW</sequence>
<dbReference type="InterPro" id="IPR046264">
    <property type="entry name" value="DUF6297"/>
</dbReference>
<feature type="transmembrane region" description="Helical" evidence="1">
    <location>
        <begin position="196"/>
        <end position="216"/>
    </location>
</feature>
<gene>
    <name evidence="2" type="ORF">F4559_003240</name>
</gene>
<name>A0A7W7WW96_9PSEU</name>
<keyword evidence="1" id="KW-0472">Membrane</keyword>
<keyword evidence="1" id="KW-0812">Transmembrane</keyword>
<evidence type="ECO:0000313" key="2">
    <source>
        <dbReference type="EMBL" id="MBB4965881.1"/>
    </source>
</evidence>
<feature type="transmembrane region" description="Helical" evidence="1">
    <location>
        <begin position="165"/>
        <end position="184"/>
    </location>
</feature>
<feature type="transmembrane region" description="Helical" evidence="1">
    <location>
        <begin position="290"/>
        <end position="306"/>
    </location>
</feature>
<keyword evidence="1" id="KW-1133">Transmembrane helix</keyword>
<feature type="transmembrane region" description="Helical" evidence="1">
    <location>
        <begin position="31"/>
        <end position="50"/>
    </location>
</feature>
<evidence type="ECO:0000256" key="1">
    <source>
        <dbReference type="SAM" id="Phobius"/>
    </source>
</evidence>
<keyword evidence="3" id="KW-1185">Reference proteome</keyword>
<accession>A0A7W7WW96</accession>